<keyword evidence="2" id="KW-0813">Transport</keyword>
<dbReference type="SUPFAM" id="SSF53850">
    <property type="entry name" value="Periplasmic binding protein-like II"/>
    <property type="match status" value="1"/>
</dbReference>
<comment type="similarity">
    <text evidence="1">Belongs to the bacterial solute-binding protein 5 family.</text>
</comment>
<keyword evidence="7" id="KW-1185">Reference proteome</keyword>
<evidence type="ECO:0000256" key="4">
    <source>
        <dbReference type="SAM" id="SignalP"/>
    </source>
</evidence>
<evidence type="ECO:0000256" key="3">
    <source>
        <dbReference type="ARBA" id="ARBA00022729"/>
    </source>
</evidence>
<feature type="chain" id="PRO_5047041684" evidence="4">
    <location>
        <begin position="17"/>
        <end position="499"/>
    </location>
</feature>
<feature type="domain" description="Solute-binding protein family 5" evidence="5">
    <location>
        <begin position="60"/>
        <end position="412"/>
    </location>
</feature>
<evidence type="ECO:0000313" key="6">
    <source>
        <dbReference type="EMBL" id="BDY12803.1"/>
    </source>
</evidence>
<dbReference type="CDD" id="cd08514">
    <property type="entry name" value="PBP2_AppA_like"/>
    <property type="match status" value="1"/>
</dbReference>
<dbReference type="Gene3D" id="3.10.105.10">
    <property type="entry name" value="Dipeptide-binding Protein, Domain 3"/>
    <property type="match status" value="1"/>
</dbReference>
<evidence type="ECO:0000259" key="5">
    <source>
        <dbReference type="Pfam" id="PF00496"/>
    </source>
</evidence>
<dbReference type="PANTHER" id="PTHR30290:SF9">
    <property type="entry name" value="OLIGOPEPTIDE-BINDING PROTEIN APPA"/>
    <property type="match status" value="1"/>
</dbReference>
<feature type="signal peptide" evidence="4">
    <location>
        <begin position="1"/>
        <end position="16"/>
    </location>
</feature>
<evidence type="ECO:0000313" key="7">
    <source>
        <dbReference type="Proteomes" id="UP001321445"/>
    </source>
</evidence>
<evidence type="ECO:0000256" key="1">
    <source>
        <dbReference type="ARBA" id="ARBA00005695"/>
    </source>
</evidence>
<dbReference type="InterPro" id="IPR000914">
    <property type="entry name" value="SBP_5_dom"/>
</dbReference>
<dbReference type="Gene3D" id="3.90.76.10">
    <property type="entry name" value="Dipeptide-binding Protein, Domain 1"/>
    <property type="match status" value="1"/>
</dbReference>
<dbReference type="Pfam" id="PF00496">
    <property type="entry name" value="SBP_bac_5"/>
    <property type="match status" value="1"/>
</dbReference>
<evidence type="ECO:0000256" key="2">
    <source>
        <dbReference type="ARBA" id="ARBA00022448"/>
    </source>
</evidence>
<dbReference type="EMBL" id="AP027370">
    <property type="protein sequence ID" value="BDY12803.1"/>
    <property type="molecule type" value="Genomic_DNA"/>
</dbReference>
<reference evidence="6 7" key="1">
    <citation type="submission" date="2023-03" db="EMBL/GenBank/DDBJ databases">
        <title>Description of Hydrogenimonas sp. ISO32.</title>
        <authorList>
            <person name="Mino S."/>
            <person name="Fukazawa S."/>
            <person name="Sawabe T."/>
        </authorList>
    </citation>
    <scope>NUCLEOTIDE SEQUENCE [LARGE SCALE GENOMIC DNA]</scope>
    <source>
        <strain evidence="6 7">ISO32</strain>
    </source>
</reference>
<accession>A0ABN6WV43</accession>
<dbReference type="InterPro" id="IPR039424">
    <property type="entry name" value="SBP_5"/>
</dbReference>
<protein>
    <submittedName>
        <fullName evidence="6">Peptide-binding protein</fullName>
    </submittedName>
</protein>
<sequence length="499" mass="57530">MIRIVFLFLFPFSLFASTLHLSLGANPSRINPLLATDSASGEITNWIFNGLVKFDKDDNIVGDLAESFQFKDDTHLLFYLRKNVLWHDGHPFTSEDVVFTYTLSQSPKLFTPYSSEFRYVESVRAIDRYTVEVSYKAPYYKALSIWMLGIVPKHLWKAVDDPMTSKLNRHPVGTGPYMLESISNSGDVILKANPNYFEHTPNIETIHYHFIPDPTTQFMTLKAHKLDVGALTPLQIEKQIDQIFNDYYRIVRLPGHGYTYLGFNLNNEKFKDPRVRKAVDLAIDKEEMIRILFFSYGQICNGPFMPGTFAYPEHPRRSVYDPKKAIALLKEAGYDMHHPLEFTISTNANNSTRLYAAQIIQYQLGKVGIRVKIRAMEWQAFLNTVVTPRRFETILLGWSLGLIPDAYALWHSESDKLGGFNLVGYRNEEVDHLIKKAEKITDMAEVGRLYRKIFRIIAEEKPYIFLYIPDSITVVNRKIAPIEPSIIGIMHNQIDWIKP</sequence>
<dbReference type="PIRSF" id="PIRSF002741">
    <property type="entry name" value="MppA"/>
    <property type="match status" value="1"/>
</dbReference>
<proteinExistence type="inferred from homology"/>
<dbReference type="PANTHER" id="PTHR30290">
    <property type="entry name" value="PERIPLASMIC BINDING COMPONENT OF ABC TRANSPORTER"/>
    <property type="match status" value="1"/>
</dbReference>
<gene>
    <name evidence="6" type="ORF">HCR_11150</name>
</gene>
<dbReference type="Gene3D" id="3.40.190.10">
    <property type="entry name" value="Periplasmic binding protein-like II"/>
    <property type="match status" value="1"/>
</dbReference>
<name>A0ABN6WV43_9BACT</name>
<dbReference type="Proteomes" id="UP001321445">
    <property type="component" value="Chromosome"/>
</dbReference>
<keyword evidence="3 4" id="KW-0732">Signal</keyword>
<dbReference type="RefSeq" id="WP_286337980.1">
    <property type="nucleotide sequence ID" value="NZ_AP027370.1"/>
</dbReference>
<organism evidence="6 7">
    <name type="scientific">Hydrogenimonas cancrithermarum</name>
    <dbReference type="NCBI Taxonomy" id="2993563"/>
    <lineage>
        <taxon>Bacteria</taxon>
        <taxon>Pseudomonadati</taxon>
        <taxon>Campylobacterota</taxon>
        <taxon>Epsilonproteobacteria</taxon>
        <taxon>Campylobacterales</taxon>
        <taxon>Hydrogenimonadaceae</taxon>
        <taxon>Hydrogenimonas</taxon>
    </lineage>
</organism>
<dbReference type="InterPro" id="IPR030678">
    <property type="entry name" value="Peptide/Ni-bd"/>
</dbReference>